<name>A0A0G4I4B9_9ALVE</name>
<dbReference type="Gene3D" id="3.10.129.10">
    <property type="entry name" value="Hotdog Thioesterase"/>
    <property type="match status" value="1"/>
</dbReference>
<evidence type="ECO:0000259" key="2">
    <source>
        <dbReference type="Pfam" id="PF03061"/>
    </source>
</evidence>
<feature type="domain" description="Thioesterase" evidence="2">
    <location>
        <begin position="187"/>
        <end position="252"/>
    </location>
</feature>
<dbReference type="CDD" id="cd03443">
    <property type="entry name" value="PaaI_thioesterase"/>
    <property type="match status" value="1"/>
</dbReference>
<dbReference type="InterPro" id="IPR029069">
    <property type="entry name" value="HotDog_dom_sf"/>
</dbReference>
<evidence type="ECO:0000313" key="3">
    <source>
        <dbReference type="EMBL" id="CEM51822.1"/>
    </source>
</evidence>
<dbReference type="PANTHER" id="PTHR47260:SF1">
    <property type="entry name" value="UPF0644 PROTEIN PB2B4.06"/>
    <property type="match status" value="1"/>
</dbReference>
<dbReference type="InterPro" id="IPR052061">
    <property type="entry name" value="PTE-AB_protein"/>
</dbReference>
<dbReference type="PANTHER" id="PTHR47260">
    <property type="entry name" value="UPF0644 PROTEIN PB2B4.06"/>
    <property type="match status" value="1"/>
</dbReference>
<dbReference type="VEuPathDB" id="CryptoDB:Cvel_10887"/>
<proteinExistence type="predicted"/>
<organism evidence="3">
    <name type="scientific">Chromera velia CCMP2878</name>
    <dbReference type="NCBI Taxonomy" id="1169474"/>
    <lineage>
        <taxon>Eukaryota</taxon>
        <taxon>Sar</taxon>
        <taxon>Alveolata</taxon>
        <taxon>Colpodellida</taxon>
        <taxon>Chromeraceae</taxon>
        <taxon>Chromera</taxon>
    </lineage>
</organism>
<feature type="compositionally biased region" description="Basic and acidic residues" evidence="1">
    <location>
        <begin position="256"/>
        <end position="266"/>
    </location>
</feature>
<dbReference type="Pfam" id="PF03061">
    <property type="entry name" value="4HBT"/>
    <property type="match status" value="1"/>
</dbReference>
<feature type="region of interest" description="Disordered" evidence="1">
    <location>
        <begin position="249"/>
        <end position="308"/>
    </location>
</feature>
<dbReference type="InterPro" id="IPR006683">
    <property type="entry name" value="Thioestr_dom"/>
</dbReference>
<gene>
    <name evidence="3" type="ORF">Cvel_10887</name>
</gene>
<feature type="compositionally biased region" description="Basic and acidic residues" evidence="1">
    <location>
        <begin position="277"/>
        <end position="295"/>
    </location>
</feature>
<protein>
    <recommendedName>
        <fullName evidence="2">Thioesterase domain-containing protein</fullName>
    </recommendedName>
</protein>
<dbReference type="SUPFAM" id="SSF54637">
    <property type="entry name" value="Thioesterase/thiol ester dehydrase-isomerase"/>
    <property type="match status" value="1"/>
</dbReference>
<reference evidence="3" key="1">
    <citation type="submission" date="2014-11" db="EMBL/GenBank/DDBJ databases">
        <authorList>
            <person name="Otto D Thomas"/>
            <person name="Naeem Raeece"/>
        </authorList>
    </citation>
    <scope>NUCLEOTIDE SEQUENCE</scope>
</reference>
<accession>A0A0G4I4B9</accession>
<sequence length="347" mass="37822">MSSPSFGSLALGPLRFFRRRGEGVLLYACAAVSAVFVAQGTQEPEPGRSSADSRANFYTSVSDGPRFNLNPFARSHRPRVVDDSPHPLAALSKPKVVNADPAHYEGPIGLQEAKLLSLQDWVANCFDKHRTYHEVTHEPWAMEDHLLHDALLQRAEGIKELRIFQATDGEHAICVCTTGTSVCGHKGVVHGGFTAAITDEALGHLAFANLKVAATKKLEIQYKRPVMAGTTVVVSCRVVKRDGRELLLEGRLMGEPPKEKEKDRHSSHGSPTASSSRAREDWGGDDHGDDRRRNTPGDGPTQEPRPVVLAVGRAVFVDVSGKWKALLDKHGNVADRYRRGSSGASEE</sequence>
<dbReference type="EMBL" id="CDMZ01005062">
    <property type="protein sequence ID" value="CEM51822.1"/>
    <property type="molecule type" value="Genomic_DNA"/>
</dbReference>
<dbReference type="AlphaFoldDB" id="A0A0G4I4B9"/>
<evidence type="ECO:0000256" key="1">
    <source>
        <dbReference type="SAM" id="MobiDB-lite"/>
    </source>
</evidence>